<proteinExistence type="inferred from homology"/>
<name>A0A1W5D4P1_9LECA</name>
<evidence type="ECO:0000256" key="4">
    <source>
        <dbReference type="ARBA" id="ARBA00022792"/>
    </source>
</evidence>
<protein>
    <submittedName>
        <fullName evidence="13">Outer membrane protein, MIM1/TOM13, mitochondrial</fullName>
    </submittedName>
</protein>
<keyword evidence="6 11" id="KW-1133">Transmembrane helix</keyword>
<organism evidence="13 14">
    <name type="scientific">Lasallia pustulata</name>
    <dbReference type="NCBI Taxonomy" id="136370"/>
    <lineage>
        <taxon>Eukaryota</taxon>
        <taxon>Fungi</taxon>
        <taxon>Dikarya</taxon>
        <taxon>Ascomycota</taxon>
        <taxon>Pezizomycotina</taxon>
        <taxon>Lecanoromycetes</taxon>
        <taxon>OSLEUM clade</taxon>
        <taxon>Umbilicariomycetidae</taxon>
        <taxon>Umbilicariales</taxon>
        <taxon>Umbilicariaceae</taxon>
        <taxon>Lasallia</taxon>
    </lineage>
</organism>
<dbReference type="Pfam" id="PF02096">
    <property type="entry name" value="60KD_IMP"/>
    <property type="match status" value="1"/>
</dbReference>
<dbReference type="EMBL" id="FWEW01001957">
    <property type="protein sequence ID" value="SLM37879.1"/>
    <property type="molecule type" value="Genomic_DNA"/>
</dbReference>
<feature type="compositionally biased region" description="Basic and acidic residues" evidence="10">
    <location>
        <begin position="1"/>
        <end position="12"/>
    </location>
</feature>
<comment type="similarity">
    <text evidence="2 9">Belongs to the OXA1/ALB3/YidC family.</text>
</comment>
<evidence type="ECO:0000256" key="5">
    <source>
        <dbReference type="ARBA" id="ARBA00022946"/>
    </source>
</evidence>
<keyword evidence="14" id="KW-1185">Reference proteome</keyword>
<dbReference type="Pfam" id="PF08219">
    <property type="entry name" value="TOM13"/>
    <property type="match status" value="1"/>
</dbReference>
<evidence type="ECO:0000256" key="10">
    <source>
        <dbReference type="SAM" id="MobiDB-lite"/>
    </source>
</evidence>
<dbReference type="InterPro" id="IPR028055">
    <property type="entry name" value="YidC/Oxa/ALB_C"/>
</dbReference>
<sequence>MASQSPEDRLDLAESSLTMPSDSENYSANNELSSPSPSPPSSSSSPMILYSPPTIWGLLRGAAINLLLPFINGLMLGFGELLAHEAAFRLGWSGTKIFPSGRSSRPIGPGIEVRDDPVERRRREAELKDLTSLDSELPPITEHIGYLKELGLDYGWGPTAFIETLLEHVHVYTGTPWWASILLTALTIRLLMIKGYIGASDTSARLTVLQAPLEPLQNRLKAAKGSKDTQALVTVQREMWDVYNAAGVKLWKLAIPMIQVPLGYGTFRLMKGMAALPVPGLEDGGFLWIRDLTLADPFFLLPICTSAAFYYTSKKGGELGSYGSTMNPALRKLFLYGLPIMSGTFMLFWPACMQLSFFFTSLFSMSQSWLLRQPWMRKWLGIQPLPNIPTTPSGGNSPYAGVVKVYQPPSNEPPPEKKGIIGGAIADIKSTFAQAASKARSIAEPETKSTTRRTAAELRHAKAYEERRRKELEEEKAEREHEKKNRRRKAYQGKNRQS</sequence>
<evidence type="ECO:0000256" key="2">
    <source>
        <dbReference type="ARBA" id="ARBA00009877"/>
    </source>
</evidence>
<dbReference type="GO" id="GO:0032979">
    <property type="term" value="P:protein insertion into mitochondrial inner membrane from matrix"/>
    <property type="evidence" value="ECO:0007669"/>
    <property type="project" value="TreeGrafter"/>
</dbReference>
<dbReference type="GO" id="GO:0032977">
    <property type="term" value="F:membrane insertase activity"/>
    <property type="evidence" value="ECO:0007669"/>
    <property type="project" value="InterPro"/>
</dbReference>
<evidence type="ECO:0000256" key="1">
    <source>
        <dbReference type="ARBA" id="ARBA00004448"/>
    </source>
</evidence>
<keyword evidence="8 11" id="KW-0472">Membrane</keyword>
<dbReference type="InterPro" id="IPR013262">
    <property type="entry name" value="OMP_MIM1/TOM13_mt"/>
</dbReference>
<evidence type="ECO:0000313" key="13">
    <source>
        <dbReference type="EMBL" id="SLM37879.1"/>
    </source>
</evidence>
<comment type="subcellular location">
    <subcellularLocation>
        <location evidence="9">Membrane</location>
        <topology evidence="9">Multi-pass membrane protein</topology>
    </subcellularLocation>
    <subcellularLocation>
        <location evidence="1">Mitochondrion inner membrane</location>
        <topology evidence="1">Multi-pass membrane protein</topology>
    </subcellularLocation>
</comment>
<dbReference type="Proteomes" id="UP000192927">
    <property type="component" value="Unassembled WGS sequence"/>
</dbReference>
<feature type="compositionally biased region" description="Basic residues" evidence="10">
    <location>
        <begin position="484"/>
        <end position="498"/>
    </location>
</feature>
<feature type="transmembrane region" description="Helical" evidence="11">
    <location>
        <begin position="294"/>
        <end position="312"/>
    </location>
</feature>
<feature type="transmembrane region" description="Helical" evidence="11">
    <location>
        <begin position="333"/>
        <end position="349"/>
    </location>
</feature>
<accession>A0A1W5D4P1</accession>
<dbReference type="PANTHER" id="PTHR12428:SF66">
    <property type="entry name" value="MITOCHONDRIAL INNER MEMBRANE PROTEIN OXA1L"/>
    <property type="match status" value="1"/>
</dbReference>
<dbReference type="InterPro" id="IPR001708">
    <property type="entry name" value="YidC/ALB3/OXA1/COX18"/>
</dbReference>
<dbReference type="AlphaFoldDB" id="A0A1W5D4P1"/>
<evidence type="ECO:0000256" key="9">
    <source>
        <dbReference type="RuleBase" id="RU003945"/>
    </source>
</evidence>
<evidence type="ECO:0000259" key="12">
    <source>
        <dbReference type="Pfam" id="PF02096"/>
    </source>
</evidence>
<keyword evidence="3 9" id="KW-0812">Transmembrane</keyword>
<keyword evidence="7" id="KW-0496">Mitochondrion</keyword>
<dbReference type="GO" id="GO:0005743">
    <property type="term" value="C:mitochondrial inner membrane"/>
    <property type="evidence" value="ECO:0007669"/>
    <property type="project" value="UniProtKB-SubCell"/>
</dbReference>
<evidence type="ECO:0000313" key="14">
    <source>
        <dbReference type="Proteomes" id="UP000192927"/>
    </source>
</evidence>
<evidence type="ECO:0000256" key="6">
    <source>
        <dbReference type="ARBA" id="ARBA00022989"/>
    </source>
</evidence>
<keyword evidence="5" id="KW-0809">Transit peptide</keyword>
<evidence type="ECO:0000256" key="11">
    <source>
        <dbReference type="SAM" id="Phobius"/>
    </source>
</evidence>
<feature type="region of interest" description="Disordered" evidence="10">
    <location>
        <begin position="1"/>
        <end position="45"/>
    </location>
</feature>
<dbReference type="PANTHER" id="PTHR12428">
    <property type="entry name" value="OXA1"/>
    <property type="match status" value="1"/>
</dbReference>
<dbReference type="GO" id="GO:0005741">
    <property type="term" value="C:mitochondrial outer membrane"/>
    <property type="evidence" value="ECO:0007669"/>
    <property type="project" value="InterPro"/>
</dbReference>
<reference evidence="14" key="1">
    <citation type="submission" date="2017-03" db="EMBL/GenBank/DDBJ databases">
        <authorList>
            <person name="Sharma R."/>
            <person name="Thines M."/>
        </authorList>
    </citation>
    <scope>NUCLEOTIDE SEQUENCE [LARGE SCALE GENOMIC DNA]</scope>
</reference>
<feature type="region of interest" description="Disordered" evidence="10">
    <location>
        <begin position="436"/>
        <end position="498"/>
    </location>
</feature>
<dbReference type="CDD" id="cd20069">
    <property type="entry name" value="5TM_Oxa1-like"/>
    <property type="match status" value="1"/>
</dbReference>
<feature type="compositionally biased region" description="Basic and acidic residues" evidence="10">
    <location>
        <begin position="441"/>
        <end position="483"/>
    </location>
</feature>
<evidence type="ECO:0000256" key="8">
    <source>
        <dbReference type="ARBA" id="ARBA00023136"/>
    </source>
</evidence>
<feature type="compositionally biased region" description="Polar residues" evidence="10">
    <location>
        <begin position="15"/>
        <end position="32"/>
    </location>
</feature>
<feature type="domain" description="Membrane insertase YidC/Oxa/ALB C-terminal" evidence="12">
    <location>
        <begin position="177"/>
        <end position="372"/>
    </location>
</feature>
<evidence type="ECO:0000256" key="3">
    <source>
        <dbReference type="ARBA" id="ARBA00022692"/>
    </source>
</evidence>
<keyword evidence="4" id="KW-0999">Mitochondrion inner membrane</keyword>
<evidence type="ECO:0000256" key="7">
    <source>
        <dbReference type="ARBA" id="ARBA00023128"/>
    </source>
</evidence>